<proteinExistence type="predicted"/>
<dbReference type="EMBL" id="FN658133">
    <property type="protein sequence ID" value="CBY43352.1"/>
    <property type="molecule type" value="Genomic_DNA"/>
</dbReference>
<gene>
    <name evidence="1" type="ORF">GSOID_T00027943001</name>
</gene>
<protein>
    <submittedName>
        <fullName evidence="1">Uncharacterized protein</fullName>
    </submittedName>
</protein>
<feature type="non-terminal residue" evidence="1">
    <location>
        <position position="1"/>
    </location>
</feature>
<accession>E4Z6M4</accession>
<name>E4Z6M4_OIKDI</name>
<evidence type="ECO:0000313" key="1">
    <source>
        <dbReference type="EMBL" id="CBY43352.1"/>
    </source>
</evidence>
<organism evidence="1">
    <name type="scientific">Oikopleura dioica</name>
    <name type="common">Tunicate</name>
    <dbReference type="NCBI Taxonomy" id="34765"/>
    <lineage>
        <taxon>Eukaryota</taxon>
        <taxon>Metazoa</taxon>
        <taxon>Chordata</taxon>
        <taxon>Tunicata</taxon>
        <taxon>Appendicularia</taxon>
        <taxon>Copelata</taxon>
        <taxon>Oikopleuridae</taxon>
        <taxon>Oikopleura</taxon>
    </lineage>
</organism>
<reference evidence="1" key="1">
    <citation type="journal article" date="2010" name="Science">
        <title>Plasticity of animal genome architecture unmasked by rapid evolution of a pelagic tunicate.</title>
        <authorList>
            <person name="Denoeud F."/>
            <person name="Henriet S."/>
            <person name="Mungpakdee S."/>
            <person name="Aury J.M."/>
            <person name="Da Silva C."/>
            <person name="Brinkmann H."/>
            <person name="Mikhaleva J."/>
            <person name="Olsen L.C."/>
            <person name="Jubin C."/>
            <person name="Canestro C."/>
            <person name="Bouquet J.M."/>
            <person name="Danks G."/>
            <person name="Poulain J."/>
            <person name="Campsteijn C."/>
            <person name="Adamski M."/>
            <person name="Cross I."/>
            <person name="Yadetie F."/>
            <person name="Muffato M."/>
            <person name="Louis A."/>
            <person name="Butcher S."/>
            <person name="Tsagkogeorga G."/>
            <person name="Konrad A."/>
            <person name="Singh S."/>
            <person name="Jensen M.F."/>
            <person name="Cong E.H."/>
            <person name="Eikeseth-Otteraa H."/>
            <person name="Noel B."/>
            <person name="Anthouard V."/>
            <person name="Porcel B.M."/>
            <person name="Kachouri-Lafond R."/>
            <person name="Nishino A."/>
            <person name="Ugolini M."/>
            <person name="Chourrout P."/>
            <person name="Nishida H."/>
            <person name="Aasland R."/>
            <person name="Huzurbazar S."/>
            <person name="Westhof E."/>
            <person name="Delsuc F."/>
            <person name="Lehrach H."/>
            <person name="Reinhardt R."/>
            <person name="Weissenbach J."/>
            <person name="Roy S.W."/>
            <person name="Artiguenave F."/>
            <person name="Postlethwait J.H."/>
            <person name="Manak J.R."/>
            <person name="Thompson E.M."/>
            <person name="Jaillon O."/>
            <person name="Du Pasquier L."/>
            <person name="Boudinot P."/>
            <person name="Liberles D.A."/>
            <person name="Volff J.N."/>
            <person name="Philippe H."/>
            <person name="Lenhard B."/>
            <person name="Roest Crollius H."/>
            <person name="Wincker P."/>
            <person name="Chourrout D."/>
        </authorList>
    </citation>
    <scope>NUCLEOTIDE SEQUENCE [LARGE SCALE GENOMIC DNA]</scope>
</reference>
<dbReference type="AlphaFoldDB" id="E4Z6M4"/>
<sequence length="41" mass="4429">AVSREISASTPFIRASQNAPLNLADRLSTRSLLNTYLKPGV</sequence>
<dbReference type="Proteomes" id="UP000011014">
    <property type="component" value="Unassembled WGS sequence"/>
</dbReference>